<dbReference type="EMBL" id="CP009533">
    <property type="protein sequence ID" value="AIS17490.1"/>
    <property type="molecule type" value="Genomic_DNA"/>
</dbReference>
<dbReference type="CDD" id="cd00093">
    <property type="entry name" value="HTH_XRE"/>
    <property type="match status" value="1"/>
</dbReference>
<protein>
    <submittedName>
        <fullName evidence="1">Regulatory protein</fullName>
    </submittedName>
</protein>
<dbReference type="GO" id="GO:0003677">
    <property type="term" value="F:DNA binding"/>
    <property type="evidence" value="ECO:0007669"/>
    <property type="project" value="InterPro"/>
</dbReference>
<dbReference type="eggNOG" id="ENOG5033MKV">
    <property type="taxonomic scope" value="Bacteria"/>
</dbReference>
<organism evidence="1 2">
    <name type="scientific">Pseudomonas rhizosphaerae</name>
    <dbReference type="NCBI Taxonomy" id="216142"/>
    <lineage>
        <taxon>Bacteria</taxon>
        <taxon>Pseudomonadati</taxon>
        <taxon>Pseudomonadota</taxon>
        <taxon>Gammaproteobacteria</taxon>
        <taxon>Pseudomonadales</taxon>
        <taxon>Pseudomonadaceae</taxon>
        <taxon>Pseudomonas</taxon>
    </lineage>
</organism>
<dbReference type="InterPro" id="IPR001387">
    <property type="entry name" value="Cro/C1-type_HTH"/>
</dbReference>
<dbReference type="AlphaFoldDB" id="A0A089YUT8"/>
<gene>
    <name evidence="1" type="ORF">LT40_08795</name>
</gene>
<keyword evidence="2" id="KW-1185">Reference proteome</keyword>
<reference evidence="1 2" key="1">
    <citation type="journal article" date="2015" name="J. Biotechnol.">
        <title>Complete genome sequence of Pseudomonas rhizosphaerae IH5T (=DSM 16299T), a phosphate-solubilizing rhizobacterium for bacterial biofertilizer.</title>
        <authorList>
            <person name="Kwak Y."/>
            <person name="Jung B.K."/>
            <person name="Shin J.H."/>
        </authorList>
    </citation>
    <scope>NUCLEOTIDE SEQUENCE [LARGE SCALE GENOMIC DNA]</scope>
    <source>
        <strain evidence="1">DSM 16299</strain>
    </source>
</reference>
<name>A0A089YUT8_9PSED</name>
<dbReference type="HOGENOM" id="CLU_194443_1_0_6"/>
<accession>A0A089YUT8</accession>
<dbReference type="OrthoDB" id="7007021at2"/>
<dbReference type="KEGG" id="prh:LT40_08795"/>
<dbReference type="SUPFAM" id="SSF47413">
    <property type="entry name" value="lambda repressor-like DNA-binding domains"/>
    <property type="match status" value="1"/>
</dbReference>
<dbReference type="Gene3D" id="1.10.260.40">
    <property type="entry name" value="lambda repressor-like DNA-binding domains"/>
    <property type="match status" value="1"/>
</dbReference>
<sequence>MNTIFKDLVAFFGTQEATAEKLKVDQSTVSGWVRGKHGMSPIVAKRAEALSEGSFKKEDLCPSFPWAEMAA</sequence>
<dbReference type="InterPro" id="IPR010982">
    <property type="entry name" value="Lambda_DNA-bd_dom_sf"/>
</dbReference>
<dbReference type="Proteomes" id="UP000029499">
    <property type="component" value="Chromosome"/>
</dbReference>
<dbReference type="STRING" id="216142.LT40_08795"/>
<evidence type="ECO:0000313" key="1">
    <source>
        <dbReference type="EMBL" id="AIS17490.1"/>
    </source>
</evidence>
<evidence type="ECO:0000313" key="2">
    <source>
        <dbReference type="Proteomes" id="UP000029499"/>
    </source>
</evidence>
<proteinExistence type="predicted"/>